<dbReference type="PATRIC" id="fig|279058.17.peg.4249"/>
<reference evidence="1 2" key="1">
    <citation type="submission" date="2015-11" db="EMBL/GenBank/DDBJ databases">
        <title>Exploring the genomic traits of fungus-feeding bacterial genus Collimonas.</title>
        <authorList>
            <person name="Song C."/>
            <person name="Schmidt R."/>
            <person name="de Jager V."/>
            <person name="Krzyzanowska D."/>
            <person name="Jongedijk E."/>
            <person name="Cankar K."/>
            <person name="Beekwilder J."/>
            <person name="van Veen A."/>
            <person name="de Boer W."/>
            <person name="van Veen J.A."/>
            <person name="Garbeva P."/>
        </authorList>
    </citation>
    <scope>NUCLEOTIDE SEQUENCE [LARGE SCALE GENOMIC DNA]</scope>
    <source>
        <strain evidence="1 2">Ter282</strain>
    </source>
</reference>
<evidence type="ECO:0000313" key="2">
    <source>
        <dbReference type="Proteomes" id="UP000071778"/>
    </source>
</evidence>
<evidence type="ECO:0000313" key="1">
    <source>
        <dbReference type="EMBL" id="AMP11600.1"/>
    </source>
</evidence>
<name>A0A127QNB0_9BURK</name>
<dbReference type="Proteomes" id="UP000071778">
    <property type="component" value="Chromosome"/>
</dbReference>
<dbReference type="AlphaFoldDB" id="A0A127QNB0"/>
<accession>A0A127QNB0</accession>
<proteinExistence type="predicted"/>
<dbReference type="EMBL" id="CP013235">
    <property type="protein sequence ID" value="AMP11600.1"/>
    <property type="molecule type" value="Genomic_DNA"/>
</dbReference>
<protein>
    <submittedName>
        <fullName evidence="1">Uncharacterized protein</fullName>
    </submittedName>
</protein>
<organism evidence="1 2">
    <name type="scientific">Collimonas arenae</name>
    <dbReference type="NCBI Taxonomy" id="279058"/>
    <lineage>
        <taxon>Bacteria</taxon>
        <taxon>Pseudomonadati</taxon>
        <taxon>Pseudomonadota</taxon>
        <taxon>Betaproteobacteria</taxon>
        <taxon>Burkholderiales</taxon>
        <taxon>Oxalobacteraceae</taxon>
        <taxon>Collimonas</taxon>
    </lineage>
</organism>
<keyword evidence="2" id="KW-1185">Reference proteome</keyword>
<gene>
    <name evidence="1" type="ORF">CAter282_3929</name>
</gene>
<sequence>MLKTWIHTRKSAQQIKPMKGENRETAVDFRISGCLYRAGSQLDQLFATGRAVLIFMLMSCQTSHPLPNR</sequence>